<sequence>MSHSEQDTEGQRLKSQDTTGQATTCHTEADIAFFAECAERAGVELKDWLDSEPF</sequence>
<evidence type="ECO:0000313" key="2">
    <source>
        <dbReference type="EMBL" id="QDB73850.1"/>
    </source>
</evidence>
<dbReference type="Proteomes" id="UP000318122">
    <property type="component" value="Segment"/>
</dbReference>
<dbReference type="EMBL" id="MK804891">
    <property type="protein sequence ID" value="QDB73850.1"/>
    <property type="molecule type" value="Genomic_DNA"/>
</dbReference>
<name>A0A4Y5TWS1_9CAUD</name>
<feature type="compositionally biased region" description="Basic and acidic residues" evidence="1">
    <location>
        <begin position="1"/>
        <end position="15"/>
    </location>
</feature>
<keyword evidence="3" id="KW-1185">Reference proteome</keyword>
<organism evidence="2 3">
    <name type="scientific">Aeromonas phage 2_D05</name>
    <dbReference type="NCBI Taxonomy" id="2588098"/>
    <lineage>
        <taxon>Viruses</taxon>
        <taxon>Duplodnaviria</taxon>
        <taxon>Heunggongvirae</taxon>
        <taxon>Uroviricota</taxon>
        <taxon>Caudoviricetes</taxon>
        <taxon>Kunmingvirus</taxon>
        <taxon>Kunmingvirus kv2D05</taxon>
    </lineage>
</organism>
<evidence type="ECO:0000256" key="1">
    <source>
        <dbReference type="SAM" id="MobiDB-lite"/>
    </source>
</evidence>
<proteinExistence type="predicted"/>
<accession>A0A4Y5TWS1</accession>
<gene>
    <name evidence="2" type="ORF">2D05_019</name>
</gene>
<reference evidence="2 3" key="1">
    <citation type="submission" date="2019-04" db="EMBL/GenBank/DDBJ databases">
        <title>Nine Novel Phages from a Plateau Lake in Southwest China Provide Insights into Aeromonas Phage Diversity.</title>
        <authorList>
            <person name="Xiao W."/>
        </authorList>
    </citation>
    <scope>NUCLEOTIDE SEQUENCE [LARGE SCALE GENOMIC DNA]</scope>
</reference>
<evidence type="ECO:0000313" key="3">
    <source>
        <dbReference type="Proteomes" id="UP000318122"/>
    </source>
</evidence>
<feature type="region of interest" description="Disordered" evidence="1">
    <location>
        <begin position="1"/>
        <end position="22"/>
    </location>
</feature>
<protein>
    <submittedName>
        <fullName evidence="2">Uncharacterized protein</fullName>
    </submittedName>
</protein>